<protein>
    <submittedName>
        <fullName evidence="1">Uncharacterized protein</fullName>
    </submittedName>
</protein>
<sequence length="43" mass="5099">MAGNNVLQPFLPRRKVSFNFVLKLILMLKKSKFYSLKENKILM</sequence>
<comment type="caution">
    <text evidence="1">The sequence shown here is derived from an EMBL/GenBank/DDBJ whole genome shotgun (WGS) entry which is preliminary data.</text>
</comment>
<accession>A0ABN0IUC7</accession>
<organism evidence="1 2">
    <name type="scientific">Streptococcus parauberis KRS-02083</name>
    <dbReference type="NCBI Taxonomy" id="1207545"/>
    <lineage>
        <taxon>Bacteria</taxon>
        <taxon>Bacillati</taxon>
        <taxon>Bacillota</taxon>
        <taxon>Bacilli</taxon>
        <taxon>Lactobacillales</taxon>
        <taxon>Streptococcaceae</taxon>
        <taxon>Streptococcus</taxon>
    </lineage>
</organism>
<keyword evidence="2" id="KW-1185">Reference proteome</keyword>
<evidence type="ECO:0000313" key="2">
    <source>
        <dbReference type="Proteomes" id="UP000011769"/>
    </source>
</evidence>
<name>A0ABN0IUC7_9STRE</name>
<gene>
    <name evidence="1" type="ORF">SPJ1_0459</name>
</gene>
<evidence type="ECO:0000313" key="1">
    <source>
        <dbReference type="EMBL" id="EMG26497.1"/>
    </source>
</evidence>
<reference evidence="1 2" key="1">
    <citation type="journal article" date="2013" name="PLoS ONE">
        <title>Comparative Genomic Characterization of Three Streptococcus parauberis Strains in Fish Pathogen, as Assessed by Wide-Genome Analyses.</title>
        <authorList>
            <person name="Nho S.W."/>
            <person name="Hikima J."/>
            <person name="Park S.B."/>
            <person name="Jang H.B."/>
            <person name="Cha I.S."/>
            <person name="Yasuike M."/>
            <person name="Nakamura Y."/>
            <person name="Fujiwara A."/>
            <person name="Sano M."/>
            <person name="Kanai K."/>
            <person name="Kondo H."/>
            <person name="Hirono I."/>
            <person name="Takeyama H."/>
            <person name="Aoki T."/>
            <person name="Jung T.S."/>
        </authorList>
    </citation>
    <scope>NUCLEOTIDE SEQUENCE [LARGE SCALE GENOMIC DNA]</scope>
    <source>
        <strain evidence="1 2">KRS-02083</strain>
    </source>
</reference>
<proteinExistence type="predicted"/>
<dbReference type="EMBL" id="ALYM01000001">
    <property type="protein sequence ID" value="EMG26497.1"/>
    <property type="molecule type" value="Genomic_DNA"/>
</dbReference>
<dbReference type="Proteomes" id="UP000011769">
    <property type="component" value="Unassembled WGS sequence"/>
</dbReference>